<feature type="region of interest" description="Disordered" evidence="1">
    <location>
        <begin position="61"/>
        <end position="81"/>
    </location>
</feature>
<evidence type="ECO:0000256" key="1">
    <source>
        <dbReference type="SAM" id="MobiDB-lite"/>
    </source>
</evidence>
<dbReference type="AlphaFoldDB" id="D7CQZ1"/>
<name>D7CQZ1_TRURR</name>
<protein>
    <submittedName>
        <fullName evidence="2">N-acetylmuramic acid-6-phosphate etherase</fullName>
    </submittedName>
</protein>
<evidence type="ECO:0000313" key="3">
    <source>
        <dbReference type="Proteomes" id="UP000000379"/>
    </source>
</evidence>
<dbReference type="KEGG" id="tra:Trad_2011"/>
<dbReference type="Proteomes" id="UP000000379">
    <property type="component" value="Chromosome"/>
</dbReference>
<reference evidence="2 3" key="2">
    <citation type="journal article" date="2011" name="Stand. Genomic Sci.">
        <title>Complete genome sequence of Truepera radiovictrix type strain (RQ-24).</title>
        <authorList>
            <person name="Ivanova N."/>
            <person name="Rohde C."/>
            <person name="Munk C."/>
            <person name="Nolan M."/>
            <person name="Lucas S."/>
            <person name="Del Rio T.G."/>
            <person name="Tice H."/>
            <person name="Deshpande S."/>
            <person name="Cheng J.F."/>
            <person name="Tapia R."/>
            <person name="Han C."/>
            <person name="Goodwin L."/>
            <person name="Pitluck S."/>
            <person name="Liolios K."/>
            <person name="Mavromatis K."/>
            <person name="Mikhailova N."/>
            <person name="Pati A."/>
            <person name="Chen A."/>
            <person name="Palaniappan K."/>
            <person name="Land M."/>
            <person name="Hauser L."/>
            <person name="Chang Y.J."/>
            <person name="Jeffries C.D."/>
            <person name="Brambilla E."/>
            <person name="Rohde M."/>
            <person name="Goker M."/>
            <person name="Tindall B.J."/>
            <person name="Woyke T."/>
            <person name="Bristow J."/>
            <person name="Eisen J.A."/>
            <person name="Markowitz V."/>
            <person name="Hugenholtz P."/>
            <person name="Kyrpides N.C."/>
            <person name="Klenk H.P."/>
            <person name="Lapidus A."/>
        </authorList>
    </citation>
    <scope>NUCLEOTIDE SEQUENCE [LARGE SCALE GENOMIC DNA]</scope>
    <source>
        <strain evidence="3">DSM 17093 / CIP 108686 / LMG 22925 / RQ-24</strain>
    </source>
</reference>
<organism evidence="2 3">
    <name type="scientific">Truepera radiovictrix (strain DSM 17093 / CIP 108686 / LMG 22925 / RQ-24)</name>
    <dbReference type="NCBI Taxonomy" id="649638"/>
    <lineage>
        <taxon>Bacteria</taxon>
        <taxon>Thermotogati</taxon>
        <taxon>Deinococcota</taxon>
        <taxon>Deinococci</taxon>
        <taxon>Trueperales</taxon>
        <taxon>Trueperaceae</taxon>
        <taxon>Truepera</taxon>
    </lineage>
</organism>
<keyword evidence="3" id="KW-1185">Reference proteome</keyword>
<evidence type="ECO:0000313" key="2">
    <source>
        <dbReference type="EMBL" id="ADI15125.1"/>
    </source>
</evidence>
<accession>D7CQZ1</accession>
<proteinExistence type="predicted"/>
<gene>
    <name evidence="2" type="ordered locus">Trad_2011</name>
</gene>
<sequence>MAQPAARTPRRTLSADDLGTLIRLVSEGYVVTYRGSSLKVRRRYRRLIVALEKRRAQELSVEVTARGSSTKTASSAPPAGS</sequence>
<dbReference type="HOGENOM" id="CLU_2572887_0_0_0"/>
<reference evidence="3" key="1">
    <citation type="submission" date="2010-05" db="EMBL/GenBank/DDBJ databases">
        <title>The complete genome of Truepera radiovictris DSM 17093.</title>
        <authorList>
            <consortium name="US DOE Joint Genome Institute (JGI-PGF)"/>
            <person name="Lucas S."/>
            <person name="Copeland A."/>
            <person name="Lapidus A."/>
            <person name="Glavina del Rio T."/>
            <person name="Dalin E."/>
            <person name="Tice H."/>
            <person name="Bruce D."/>
            <person name="Goodwin L."/>
            <person name="Pitluck S."/>
            <person name="Kyrpides N."/>
            <person name="Mavromatis K."/>
            <person name="Ovchinnikova G."/>
            <person name="Munk A.C."/>
            <person name="Detter J.C."/>
            <person name="Han C."/>
            <person name="Tapia R."/>
            <person name="Land M."/>
            <person name="Hauser L."/>
            <person name="Markowitz V."/>
            <person name="Cheng J.-F."/>
            <person name="Hugenholtz P."/>
            <person name="Woyke T."/>
            <person name="Wu D."/>
            <person name="Tindall B."/>
            <person name="Pomrenke H.G."/>
            <person name="Brambilla E."/>
            <person name="Klenk H.-P."/>
            <person name="Eisen J.A."/>
        </authorList>
    </citation>
    <scope>NUCLEOTIDE SEQUENCE [LARGE SCALE GENOMIC DNA]</scope>
    <source>
        <strain evidence="3">DSM 17093 / CIP 108686 / LMG 22925 / RQ-24</strain>
    </source>
</reference>
<feature type="compositionally biased region" description="Low complexity" evidence="1">
    <location>
        <begin position="67"/>
        <end position="81"/>
    </location>
</feature>
<dbReference type="EMBL" id="CP002049">
    <property type="protein sequence ID" value="ADI15125.1"/>
    <property type="molecule type" value="Genomic_DNA"/>
</dbReference>
<dbReference type="RefSeq" id="WP_013178490.1">
    <property type="nucleotide sequence ID" value="NC_014221.1"/>
</dbReference>